<feature type="coiled-coil region" evidence="1">
    <location>
        <begin position="72"/>
        <end position="99"/>
    </location>
</feature>
<dbReference type="HOGENOM" id="CLU_147624_0_0_1"/>
<proteinExistence type="predicted"/>
<keyword evidence="1" id="KW-0175">Coiled coil</keyword>
<dbReference type="Proteomes" id="UP000017836">
    <property type="component" value="Unassembled WGS sequence"/>
</dbReference>
<dbReference type="AlphaFoldDB" id="W1PAD6"/>
<name>W1PAD6_AMBTC</name>
<evidence type="ECO:0000313" key="2">
    <source>
        <dbReference type="EMBL" id="ERN06857.1"/>
    </source>
</evidence>
<sequence length="103" mass="11254">MTSPVLPHHLSISLNLEITVAIQGDEGHAIDIPSAITPGLASFYILGLVSSSDEGVPKNEVHEAALEAGLIKDVKSQEIARLQDLVTRLRREAEHHQNMSDFY</sequence>
<keyword evidence="3" id="KW-1185">Reference proteome</keyword>
<organism evidence="2 3">
    <name type="scientific">Amborella trichopoda</name>
    <dbReference type="NCBI Taxonomy" id="13333"/>
    <lineage>
        <taxon>Eukaryota</taxon>
        <taxon>Viridiplantae</taxon>
        <taxon>Streptophyta</taxon>
        <taxon>Embryophyta</taxon>
        <taxon>Tracheophyta</taxon>
        <taxon>Spermatophyta</taxon>
        <taxon>Magnoliopsida</taxon>
        <taxon>Amborellales</taxon>
        <taxon>Amborellaceae</taxon>
        <taxon>Amborella</taxon>
    </lineage>
</organism>
<dbReference type="EMBL" id="KI393866">
    <property type="protein sequence ID" value="ERN06857.1"/>
    <property type="molecule type" value="Genomic_DNA"/>
</dbReference>
<accession>W1PAD6</accession>
<gene>
    <name evidence="2" type="ORF">AMTR_s00005p00241800</name>
</gene>
<protein>
    <submittedName>
        <fullName evidence="2">Uncharacterized protein</fullName>
    </submittedName>
</protein>
<dbReference type="Gramene" id="ERN06857">
    <property type="protein sequence ID" value="ERN06857"/>
    <property type="gene ID" value="AMTR_s00005p00241800"/>
</dbReference>
<evidence type="ECO:0000256" key="1">
    <source>
        <dbReference type="SAM" id="Coils"/>
    </source>
</evidence>
<evidence type="ECO:0000313" key="3">
    <source>
        <dbReference type="Proteomes" id="UP000017836"/>
    </source>
</evidence>
<reference evidence="3" key="1">
    <citation type="journal article" date="2013" name="Science">
        <title>The Amborella genome and the evolution of flowering plants.</title>
        <authorList>
            <consortium name="Amborella Genome Project"/>
        </authorList>
    </citation>
    <scope>NUCLEOTIDE SEQUENCE [LARGE SCALE GENOMIC DNA]</scope>
</reference>